<dbReference type="InterPro" id="IPR036875">
    <property type="entry name" value="Znf_CCHC_sf"/>
</dbReference>
<dbReference type="GO" id="GO:0045182">
    <property type="term" value="F:translation regulator activity"/>
    <property type="evidence" value="ECO:0000318"/>
    <property type="project" value="GO_Central"/>
</dbReference>
<dbReference type="Proteomes" id="UP000011115">
    <property type="component" value="Unassembled WGS sequence"/>
</dbReference>
<dbReference type="PROSITE" id="PS50158">
    <property type="entry name" value="ZF_CCHC"/>
    <property type="match status" value="1"/>
</dbReference>
<feature type="region of interest" description="Disordered" evidence="2">
    <location>
        <begin position="223"/>
        <end position="248"/>
    </location>
</feature>
<evidence type="ECO:0000313" key="4">
    <source>
        <dbReference type="EnsemblPlants" id="PGSC0003DMT400091703"/>
    </source>
</evidence>
<dbReference type="SMART" id="SM00343">
    <property type="entry name" value="ZnF_C2HC"/>
    <property type="match status" value="1"/>
</dbReference>
<evidence type="ECO:0000256" key="2">
    <source>
        <dbReference type="SAM" id="MobiDB-lite"/>
    </source>
</evidence>
<evidence type="ECO:0000259" key="3">
    <source>
        <dbReference type="PROSITE" id="PS50158"/>
    </source>
</evidence>
<accession>M1DN81</accession>
<organism evidence="4 5">
    <name type="scientific">Solanum tuberosum</name>
    <name type="common">Potato</name>
    <dbReference type="NCBI Taxonomy" id="4113"/>
    <lineage>
        <taxon>Eukaryota</taxon>
        <taxon>Viridiplantae</taxon>
        <taxon>Streptophyta</taxon>
        <taxon>Embryophyta</taxon>
        <taxon>Tracheophyta</taxon>
        <taxon>Spermatophyta</taxon>
        <taxon>Magnoliopsida</taxon>
        <taxon>eudicotyledons</taxon>
        <taxon>Gunneridae</taxon>
        <taxon>Pentapetalae</taxon>
        <taxon>asterids</taxon>
        <taxon>lamiids</taxon>
        <taxon>Solanales</taxon>
        <taxon>Solanaceae</taxon>
        <taxon>Solanoideae</taxon>
        <taxon>Solaneae</taxon>
        <taxon>Solanum</taxon>
    </lineage>
</organism>
<evidence type="ECO:0000313" key="5">
    <source>
        <dbReference type="Proteomes" id="UP000011115"/>
    </source>
</evidence>
<dbReference type="EnsemblPlants" id="PGSC0003DMT400091703">
    <property type="protein sequence ID" value="PGSC0003DMT400091703"/>
    <property type="gene ID" value="PGSC0003DMG400041274"/>
</dbReference>
<reference evidence="4" key="2">
    <citation type="submission" date="2015-06" db="UniProtKB">
        <authorList>
            <consortium name="EnsemblPlants"/>
        </authorList>
    </citation>
    <scope>IDENTIFICATION</scope>
    <source>
        <strain evidence="4">DM1-3 516 R44</strain>
    </source>
</reference>
<dbReference type="GO" id="GO:0005737">
    <property type="term" value="C:cytoplasm"/>
    <property type="evidence" value="ECO:0000318"/>
    <property type="project" value="GO_Central"/>
</dbReference>
<proteinExistence type="predicted"/>
<dbReference type="PaxDb" id="4113-PGSC0003DMT400091703"/>
<keyword evidence="1" id="KW-0863">Zinc-finger</keyword>
<keyword evidence="5" id="KW-1185">Reference proteome</keyword>
<dbReference type="GO" id="GO:0003727">
    <property type="term" value="F:single-stranded RNA binding"/>
    <property type="evidence" value="ECO:0000318"/>
    <property type="project" value="GO_Central"/>
</dbReference>
<name>M1DN81_SOLTU</name>
<keyword evidence="1" id="KW-0479">Metal-binding</keyword>
<dbReference type="SUPFAM" id="SSF57756">
    <property type="entry name" value="Retrovirus zinc finger-like domains"/>
    <property type="match status" value="1"/>
</dbReference>
<dbReference type="Gramene" id="PGSC0003DMT400091703">
    <property type="protein sequence ID" value="PGSC0003DMT400091703"/>
    <property type="gene ID" value="PGSC0003DMG400041274"/>
</dbReference>
<dbReference type="GO" id="GO:2000767">
    <property type="term" value="P:positive regulation of cytoplasmic translation"/>
    <property type="evidence" value="ECO:0000318"/>
    <property type="project" value="GO_Central"/>
</dbReference>
<evidence type="ECO:0000256" key="1">
    <source>
        <dbReference type="PROSITE-ProRule" id="PRU00047"/>
    </source>
</evidence>
<dbReference type="InterPro" id="IPR001878">
    <property type="entry name" value="Znf_CCHC"/>
</dbReference>
<dbReference type="HOGENOM" id="CLU_659559_0_0_1"/>
<feature type="domain" description="CCHC-type" evidence="3">
    <location>
        <begin position="214"/>
        <end position="229"/>
    </location>
</feature>
<dbReference type="GO" id="GO:0008270">
    <property type="term" value="F:zinc ion binding"/>
    <property type="evidence" value="ECO:0007669"/>
    <property type="project" value="UniProtKB-KW"/>
</dbReference>
<reference evidence="5" key="1">
    <citation type="journal article" date="2011" name="Nature">
        <title>Genome sequence and analysis of the tuber crop potato.</title>
        <authorList>
            <consortium name="The Potato Genome Sequencing Consortium"/>
        </authorList>
    </citation>
    <scope>NUCLEOTIDE SEQUENCE [LARGE SCALE GENOMIC DNA]</scope>
    <source>
        <strain evidence="5">cv. DM1-3 516 R44</strain>
    </source>
</reference>
<dbReference type="InParanoid" id="M1DN81"/>
<dbReference type="Gene3D" id="4.10.60.10">
    <property type="entry name" value="Zinc finger, CCHC-type"/>
    <property type="match status" value="1"/>
</dbReference>
<feature type="compositionally biased region" description="Polar residues" evidence="2">
    <location>
        <begin position="370"/>
        <end position="380"/>
    </location>
</feature>
<dbReference type="GO" id="GO:0003729">
    <property type="term" value="F:mRNA binding"/>
    <property type="evidence" value="ECO:0000318"/>
    <property type="project" value="GO_Central"/>
</dbReference>
<sequence length="417" mass="46570">MERRMEAMMDRKGQAVNKRLDAFELRVLERSAPAIDLSTLQANLASLRTDIMPPQKAVRGCPFMRNANPQGQKAPNAPEVQPPQGDVTNAEFRNVIQMLTQLKGVARIWYDQWKKNRADETPLLSWTVFGDAFLGRLFPRDLREAKVEEDKLKYREEFCSKRAKIANHESGQQKTGNGHRPSFQQSVEKGFQSQLFAKCGRTHPRECRDGSNNCFKCGQTGHSTRECPKNRQGNGGNKAQSFSVAPADGAAPRGVTSGTYGGTNCLYVMASLQDQENSLDVVTSMLKLFSIDVYVLLDPGAILSFVNPYEPLLEWRSSLAVPKGRFISYLKARKVVKHFPTLSMLSSSIIRGRMIPRVRYCNTPKNSTLRPDVTPQTQGAQLAPNAKTQARPDPAEPFATSAWQPHAIKKLNKYISA</sequence>
<feature type="region of interest" description="Disordered" evidence="2">
    <location>
        <begin position="370"/>
        <end position="398"/>
    </location>
</feature>
<dbReference type="AlphaFoldDB" id="M1DN81"/>
<keyword evidence="1" id="KW-0862">Zinc</keyword>
<protein>
    <submittedName>
        <fullName evidence="4">Gag-pol polyprotein</fullName>
    </submittedName>
</protein>
<dbReference type="Pfam" id="PF00098">
    <property type="entry name" value="zf-CCHC"/>
    <property type="match status" value="1"/>
</dbReference>